<keyword evidence="1" id="KW-0479">Metal-binding</keyword>
<organism evidence="3 4">
    <name type="scientific">Mariniradius saccharolyticus AK6</name>
    <dbReference type="NCBI Taxonomy" id="1239962"/>
    <lineage>
        <taxon>Bacteria</taxon>
        <taxon>Pseudomonadati</taxon>
        <taxon>Bacteroidota</taxon>
        <taxon>Cytophagia</taxon>
        <taxon>Cytophagales</taxon>
        <taxon>Cyclobacteriaceae</taxon>
        <taxon>Mariniradius</taxon>
    </lineage>
</organism>
<evidence type="ECO:0000259" key="2">
    <source>
        <dbReference type="Pfam" id="PF01557"/>
    </source>
</evidence>
<dbReference type="InParanoid" id="M7XGV8"/>
<reference evidence="3" key="1">
    <citation type="submission" date="2013-01" db="EMBL/GenBank/DDBJ databases">
        <title>Genome assembly of Mariniradius saccharolyticus AK6.</title>
        <authorList>
            <person name="Vaidya B."/>
            <person name="Khatri I."/>
            <person name="Tanuku N.R.S."/>
            <person name="Subramanian S."/>
            <person name="Pinnaka A."/>
        </authorList>
    </citation>
    <scope>NUCLEOTIDE SEQUENCE [LARGE SCALE GENOMIC DNA]</scope>
    <source>
        <strain evidence="3">AK6</strain>
    </source>
</reference>
<dbReference type="Pfam" id="PF01557">
    <property type="entry name" value="FAA_hydrolase"/>
    <property type="match status" value="1"/>
</dbReference>
<sequence length="212" mass="24119">MPLKFLQPIMKIIAIGRNYAEHIEELKNERPSAPVVFLKPDTALLKNNAAFYHPDFSQNIHHEVELVLKVSKEGKNIQRQFAHRYFDEIGIGIDFTARDLQDTCKAKGLPWEIAKAFNGSAPVGEFLPLSRFAKFDDINFHLKINGQVRQKGNTAMMLFDFGTIIEYVSKFFTLKKGDLIFTGTPAGVSKVQIGDRLEAFIEDEKLLDFEVK</sequence>
<dbReference type="PANTHER" id="PTHR11820:SF7">
    <property type="entry name" value="ACYLPYRUVASE FAHD1, MITOCHONDRIAL"/>
    <property type="match status" value="1"/>
</dbReference>
<accession>M7XGV8</accession>
<dbReference type="PANTHER" id="PTHR11820">
    <property type="entry name" value="ACYLPYRUVASE"/>
    <property type="match status" value="1"/>
</dbReference>
<name>M7XGV8_9BACT</name>
<dbReference type="Gene3D" id="3.90.850.10">
    <property type="entry name" value="Fumarylacetoacetase-like, C-terminal domain"/>
    <property type="match status" value="1"/>
</dbReference>
<evidence type="ECO:0000313" key="3">
    <source>
        <dbReference type="EMBL" id="EMS33773.1"/>
    </source>
</evidence>
<dbReference type="AlphaFoldDB" id="M7XGV8"/>
<dbReference type="SUPFAM" id="SSF56529">
    <property type="entry name" value="FAH"/>
    <property type="match status" value="1"/>
</dbReference>
<evidence type="ECO:0000256" key="1">
    <source>
        <dbReference type="ARBA" id="ARBA00022723"/>
    </source>
</evidence>
<dbReference type="InterPro" id="IPR036663">
    <property type="entry name" value="Fumarylacetoacetase_C_sf"/>
</dbReference>
<protein>
    <submittedName>
        <fullName evidence="3">Fumarylacetoacetate hydrolase family protein</fullName>
    </submittedName>
</protein>
<keyword evidence="3" id="KW-0378">Hydrolase</keyword>
<evidence type="ECO:0000313" key="4">
    <source>
        <dbReference type="Proteomes" id="UP000010953"/>
    </source>
</evidence>
<proteinExistence type="predicted"/>
<dbReference type="GO" id="GO:0018773">
    <property type="term" value="F:acetylpyruvate hydrolase activity"/>
    <property type="evidence" value="ECO:0007669"/>
    <property type="project" value="TreeGrafter"/>
</dbReference>
<keyword evidence="4" id="KW-1185">Reference proteome</keyword>
<dbReference type="EMBL" id="AMZY02000008">
    <property type="protein sequence ID" value="EMS33773.1"/>
    <property type="molecule type" value="Genomic_DNA"/>
</dbReference>
<comment type="caution">
    <text evidence="3">The sequence shown here is derived from an EMBL/GenBank/DDBJ whole genome shotgun (WGS) entry which is preliminary data.</text>
</comment>
<gene>
    <name evidence="3" type="ORF">C943_04092</name>
</gene>
<feature type="domain" description="Fumarylacetoacetase-like C-terminal" evidence="2">
    <location>
        <begin position="11"/>
        <end position="202"/>
    </location>
</feature>
<dbReference type="eggNOG" id="COG0179">
    <property type="taxonomic scope" value="Bacteria"/>
</dbReference>
<dbReference type="GO" id="GO:0046872">
    <property type="term" value="F:metal ion binding"/>
    <property type="evidence" value="ECO:0007669"/>
    <property type="project" value="UniProtKB-KW"/>
</dbReference>
<dbReference type="Proteomes" id="UP000010953">
    <property type="component" value="Unassembled WGS sequence"/>
</dbReference>
<dbReference type="InterPro" id="IPR011234">
    <property type="entry name" value="Fumarylacetoacetase-like_C"/>
</dbReference>
<dbReference type="STRING" id="1239962.C943_04092"/>